<dbReference type="EMBL" id="JADINA010000034">
    <property type="protein sequence ID" value="MBO8426741.1"/>
    <property type="molecule type" value="Genomic_DNA"/>
</dbReference>
<keyword evidence="1" id="KW-1133">Transmembrane helix</keyword>
<proteinExistence type="predicted"/>
<protein>
    <submittedName>
        <fullName evidence="2">Uncharacterized protein</fullName>
    </submittedName>
</protein>
<evidence type="ECO:0000256" key="1">
    <source>
        <dbReference type="SAM" id="Phobius"/>
    </source>
</evidence>
<name>A0A9D9GVJ1_9FIRM</name>
<keyword evidence="1" id="KW-0472">Membrane</keyword>
<evidence type="ECO:0000313" key="3">
    <source>
        <dbReference type="Proteomes" id="UP000823634"/>
    </source>
</evidence>
<dbReference type="Proteomes" id="UP000823634">
    <property type="component" value="Unassembled WGS sequence"/>
</dbReference>
<organism evidence="2 3">
    <name type="scientific">Candidatus Alloenteromonas pullistercoris</name>
    <dbReference type="NCBI Taxonomy" id="2840785"/>
    <lineage>
        <taxon>Bacteria</taxon>
        <taxon>Bacillati</taxon>
        <taxon>Bacillota</taxon>
        <taxon>Bacillota incertae sedis</taxon>
        <taxon>Candidatus Alloenteromonas</taxon>
    </lineage>
</organism>
<comment type="caution">
    <text evidence="2">The sequence shown here is derived from an EMBL/GenBank/DDBJ whole genome shotgun (WGS) entry which is preliminary data.</text>
</comment>
<dbReference type="AlphaFoldDB" id="A0A9D9GVJ1"/>
<gene>
    <name evidence="2" type="ORF">IAC61_05455</name>
</gene>
<sequence length="343" mass="38268">MRKDIKAKLRQEAASLNVPFTLEETKKRLPDAIEVVEHPKRKRKAVWALPLLSGSAAVIALSVGLGVGLNRPSTPEGSSSVTLPAIPYSLNEKELSSFGFQALSAVSMYDGSSTSTLARRGRLISQSEAEAIAYEVAEYMDMVSSFANRDGFSFVYDDDSGFEIFFGSQVVYDLDFAETDLGNGNYSYEGTISSAETGVSYRLYGEKEAEVDGDETKEEIEVVIYEEGHSDQRIVSTQEMEKEGDELESSFSYKFYSGERMVKTVEYEAEIEGRESETELKISESGIETSVSFTYFAGNDTHFECEFEKEGDRAEVEANMQIRRLEDGRYEFRFEEGGITVTI</sequence>
<accession>A0A9D9GVJ1</accession>
<reference evidence="2" key="1">
    <citation type="submission" date="2020-10" db="EMBL/GenBank/DDBJ databases">
        <authorList>
            <person name="Gilroy R."/>
        </authorList>
    </citation>
    <scope>NUCLEOTIDE SEQUENCE</scope>
    <source>
        <strain evidence="2">17113</strain>
    </source>
</reference>
<reference evidence="2" key="2">
    <citation type="journal article" date="2021" name="PeerJ">
        <title>Extensive microbial diversity within the chicken gut microbiome revealed by metagenomics and culture.</title>
        <authorList>
            <person name="Gilroy R."/>
            <person name="Ravi A."/>
            <person name="Getino M."/>
            <person name="Pursley I."/>
            <person name="Horton D.L."/>
            <person name="Alikhan N.F."/>
            <person name="Baker D."/>
            <person name="Gharbi K."/>
            <person name="Hall N."/>
            <person name="Watson M."/>
            <person name="Adriaenssens E.M."/>
            <person name="Foster-Nyarko E."/>
            <person name="Jarju S."/>
            <person name="Secka A."/>
            <person name="Antonio M."/>
            <person name="Oren A."/>
            <person name="Chaudhuri R.R."/>
            <person name="La Ragione R."/>
            <person name="Hildebrand F."/>
            <person name="Pallen M.J."/>
        </authorList>
    </citation>
    <scope>NUCLEOTIDE SEQUENCE</scope>
    <source>
        <strain evidence="2">17113</strain>
    </source>
</reference>
<feature type="transmembrane region" description="Helical" evidence="1">
    <location>
        <begin position="46"/>
        <end position="69"/>
    </location>
</feature>
<keyword evidence="1" id="KW-0812">Transmembrane</keyword>
<evidence type="ECO:0000313" key="2">
    <source>
        <dbReference type="EMBL" id="MBO8426741.1"/>
    </source>
</evidence>